<dbReference type="SUPFAM" id="SSF54427">
    <property type="entry name" value="NTF2-like"/>
    <property type="match status" value="1"/>
</dbReference>
<gene>
    <name evidence="2" type="ORF">C6N75_07035</name>
</gene>
<reference evidence="2 3" key="1">
    <citation type="submission" date="2018-03" db="EMBL/GenBank/DDBJ databases">
        <title>Novel Streptomyces sp. from soil.</title>
        <authorList>
            <person name="Tan G.Y.A."/>
            <person name="Lee Z.Y."/>
        </authorList>
    </citation>
    <scope>NUCLEOTIDE SEQUENCE [LARGE SCALE GENOMIC DNA]</scope>
    <source>
        <strain evidence="2 3">ST5x</strain>
    </source>
</reference>
<dbReference type="Pfam" id="PF12680">
    <property type="entry name" value="SnoaL_2"/>
    <property type="match status" value="1"/>
</dbReference>
<feature type="domain" description="SnoaL-like" evidence="1">
    <location>
        <begin position="10"/>
        <end position="114"/>
    </location>
</feature>
<protein>
    <submittedName>
        <fullName evidence="2">Ketosteroid isomerase</fullName>
    </submittedName>
</protein>
<dbReference type="AlphaFoldDB" id="A0A2S9PZQ4"/>
<dbReference type="RefSeq" id="WP_105867981.1">
    <property type="nucleotide sequence ID" value="NZ_PVLV01000094.1"/>
</dbReference>
<dbReference type="EMBL" id="PVLV01000094">
    <property type="protein sequence ID" value="PRH79910.1"/>
    <property type="molecule type" value="Genomic_DNA"/>
</dbReference>
<dbReference type="InterPro" id="IPR032710">
    <property type="entry name" value="NTF2-like_dom_sf"/>
</dbReference>
<keyword evidence="3" id="KW-1185">Reference proteome</keyword>
<evidence type="ECO:0000259" key="1">
    <source>
        <dbReference type="Pfam" id="PF12680"/>
    </source>
</evidence>
<accession>A0A2S9PZQ4</accession>
<dbReference type="Gene3D" id="3.10.450.50">
    <property type="match status" value="1"/>
</dbReference>
<keyword evidence="2" id="KW-0413">Isomerase</keyword>
<evidence type="ECO:0000313" key="3">
    <source>
        <dbReference type="Proteomes" id="UP000239322"/>
    </source>
</evidence>
<comment type="caution">
    <text evidence="2">The sequence shown here is derived from an EMBL/GenBank/DDBJ whole genome shotgun (WGS) entry which is preliminary data.</text>
</comment>
<dbReference type="GO" id="GO:0016853">
    <property type="term" value="F:isomerase activity"/>
    <property type="evidence" value="ECO:0007669"/>
    <property type="project" value="UniProtKB-KW"/>
</dbReference>
<evidence type="ECO:0000313" key="2">
    <source>
        <dbReference type="EMBL" id="PRH79910.1"/>
    </source>
</evidence>
<dbReference type="OrthoDB" id="8375282at2"/>
<proteinExistence type="predicted"/>
<dbReference type="Proteomes" id="UP000239322">
    <property type="component" value="Unassembled WGS sequence"/>
</dbReference>
<name>A0A2S9PZQ4_9ACTN</name>
<sequence length="131" mass="14536">MTATNTDVARSYFRAVQNGDLETVGKLLDEHVIWHQPGANRFSGVRRGRDDVFRMLGGMMEVNQGSFSIERVHALMGNGQLVAATIRFAGRRDEASMAMDGVDLLRMENGKIVEAWLFSGDQAAEDAFWGK</sequence>
<organism evidence="2 3">
    <name type="scientific">Streptomyces solincola</name>
    <dbReference type="NCBI Taxonomy" id="2100817"/>
    <lineage>
        <taxon>Bacteria</taxon>
        <taxon>Bacillati</taxon>
        <taxon>Actinomycetota</taxon>
        <taxon>Actinomycetes</taxon>
        <taxon>Kitasatosporales</taxon>
        <taxon>Streptomycetaceae</taxon>
        <taxon>Streptomyces</taxon>
    </lineage>
</organism>
<dbReference type="InterPro" id="IPR037401">
    <property type="entry name" value="SnoaL-like"/>
</dbReference>